<dbReference type="SUPFAM" id="SSF53041">
    <property type="entry name" value="Resolvase-like"/>
    <property type="match status" value="1"/>
</dbReference>
<evidence type="ECO:0000256" key="4">
    <source>
        <dbReference type="PIRSR" id="PIRSR606118-50"/>
    </source>
</evidence>
<keyword evidence="1" id="KW-0229">DNA integration</keyword>
<dbReference type="AlphaFoldDB" id="A5N4W9"/>
<dbReference type="HOGENOM" id="CLU_010686_13_3_9"/>
<dbReference type="PROSITE" id="PS00397">
    <property type="entry name" value="RECOMBINASES_1"/>
    <property type="match status" value="1"/>
</dbReference>
<organism evidence="7 8">
    <name type="scientific">Clostridium kluyveri (strain ATCC 8527 / DSM 555 / NBRC 12016 / NCIMB 10680 / K1)</name>
    <dbReference type="NCBI Taxonomy" id="431943"/>
    <lineage>
        <taxon>Bacteria</taxon>
        <taxon>Bacillati</taxon>
        <taxon>Bacillota</taxon>
        <taxon>Clostridia</taxon>
        <taxon>Eubacteriales</taxon>
        <taxon>Clostridiaceae</taxon>
        <taxon>Clostridium</taxon>
    </lineage>
</organism>
<dbReference type="EMBL" id="CP000673">
    <property type="protein sequence ID" value="EDK32350.1"/>
    <property type="molecule type" value="Genomic_DNA"/>
</dbReference>
<dbReference type="GO" id="GO:0003677">
    <property type="term" value="F:DNA binding"/>
    <property type="evidence" value="ECO:0007669"/>
    <property type="project" value="UniProtKB-KW"/>
</dbReference>
<gene>
    <name evidence="7" type="ordered locus">CKL_0296</name>
</gene>
<name>A5N4W9_CLOK5</name>
<proteinExistence type="predicted"/>
<dbReference type="InterPro" id="IPR036162">
    <property type="entry name" value="Resolvase-like_N_sf"/>
</dbReference>
<evidence type="ECO:0000256" key="1">
    <source>
        <dbReference type="ARBA" id="ARBA00022908"/>
    </source>
</evidence>
<dbReference type="KEGG" id="ckl:CKL_0296"/>
<dbReference type="InterPro" id="IPR006118">
    <property type="entry name" value="Recombinase_CS"/>
</dbReference>
<dbReference type="STRING" id="431943.CKL_0296"/>
<keyword evidence="2" id="KW-0238">DNA-binding</keyword>
<reference evidence="7 8" key="1">
    <citation type="journal article" date="2008" name="Proc. Natl. Acad. Sci. U.S.A.">
        <title>The genome of Clostridium kluyveri, a strict anaerobe with unique metabolic features.</title>
        <authorList>
            <person name="Seedorf H."/>
            <person name="Fricke W.F."/>
            <person name="Veith B."/>
            <person name="Brueggemann H."/>
            <person name="Liesegang H."/>
            <person name="Strittmatter A."/>
            <person name="Miethke M."/>
            <person name="Buckel W."/>
            <person name="Hinderberger J."/>
            <person name="Li F."/>
            <person name="Hagemeier C."/>
            <person name="Thauer R.K."/>
            <person name="Gottschalk G."/>
        </authorList>
    </citation>
    <scope>NUCLEOTIDE SEQUENCE [LARGE SCALE GENOMIC DNA]</scope>
    <source>
        <strain evidence="8">ATCC 8527 / DSM 555 / NCIMB 10680</strain>
    </source>
</reference>
<dbReference type="Pfam" id="PF00239">
    <property type="entry name" value="Resolvase"/>
    <property type="match status" value="1"/>
</dbReference>
<accession>A5N4W9</accession>
<sequence length="66" mass="7977">MNNKMFGYVRVSSKEQNIERQIKEIQELGINERDIFIDKRSGKDFNRHQYQALKQCLREGDLLYIK</sequence>
<keyword evidence="8" id="KW-1185">Reference proteome</keyword>
<evidence type="ECO:0000256" key="5">
    <source>
        <dbReference type="PROSITE-ProRule" id="PRU10137"/>
    </source>
</evidence>
<feature type="domain" description="Resolvase/invertase-type recombinase catalytic" evidence="6">
    <location>
        <begin position="4"/>
        <end position="66"/>
    </location>
</feature>
<dbReference type="eggNOG" id="COG1961">
    <property type="taxonomic scope" value="Bacteria"/>
</dbReference>
<protein>
    <submittedName>
        <fullName evidence="7">Resolvase</fullName>
    </submittedName>
</protein>
<dbReference type="InterPro" id="IPR006119">
    <property type="entry name" value="Resolv_N"/>
</dbReference>
<evidence type="ECO:0000256" key="2">
    <source>
        <dbReference type="ARBA" id="ARBA00023125"/>
    </source>
</evidence>
<evidence type="ECO:0000256" key="3">
    <source>
        <dbReference type="ARBA" id="ARBA00023172"/>
    </source>
</evidence>
<dbReference type="Proteomes" id="UP000002411">
    <property type="component" value="Chromosome"/>
</dbReference>
<evidence type="ECO:0000259" key="6">
    <source>
        <dbReference type="PROSITE" id="PS51736"/>
    </source>
</evidence>
<dbReference type="PROSITE" id="PS51736">
    <property type="entry name" value="RECOMBINASES_3"/>
    <property type="match status" value="1"/>
</dbReference>
<keyword evidence="3" id="KW-0233">DNA recombination</keyword>
<evidence type="ECO:0000313" key="8">
    <source>
        <dbReference type="Proteomes" id="UP000002411"/>
    </source>
</evidence>
<dbReference type="GO" id="GO:0000150">
    <property type="term" value="F:DNA strand exchange activity"/>
    <property type="evidence" value="ECO:0007669"/>
    <property type="project" value="InterPro"/>
</dbReference>
<feature type="active site" description="O-(5'-phospho-DNA)-serine intermediate" evidence="4 5">
    <location>
        <position position="12"/>
    </location>
</feature>
<dbReference type="Gene3D" id="3.40.50.1390">
    <property type="entry name" value="Resolvase, N-terminal catalytic domain"/>
    <property type="match status" value="1"/>
</dbReference>
<evidence type="ECO:0000313" key="7">
    <source>
        <dbReference type="EMBL" id="EDK32350.1"/>
    </source>
</evidence>
<dbReference type="GO" id="GO:0015074">
    <property type="term" value="P:DNA integration"/>
    <property type="evidence" value="ECO:0007669"/>
    <property type="project" value="UniProtKB-KW"/>
</dbReference>